<sequence>MDAASDDDCAEVGDGESSDAATPAVPLQRAEGHERGGKRQGPKVDGKVVRDELYRLREKLQKHKILLDRAFNRCAVFPRGAGGVPVRVNPTTRRAVVGGLCYCRRVHTCPSCMTTIRSYRAEEWGRYATLWENAGRGIVLLTLTLRHFDKQGLGSIRKGNRFGLLDVQHRAWERLIGRRAPSSFRTKRWRNHYGIEGYLRVWECTHGRGRGWHPHWHVMVFTAAPWTRTMAKEFEAEIRERWGRAVIEVGGYEINEHGAKVDLPKPGDGKKLGVYLFKNQDGKAKFEGLSQEVVRGDKKQGRGGNRMILEIMNDAVNTLDKGDEAAAARDVELIREYEESTRDLKLMFSTPRLRELLAELAEIEEKTDGQILTEAEEGKLICMFLSEVWYEHVTRIPGRFLAVIHAAEERGEPAVRRLVESWGLVWGRDVIPAGDVRIPEQTPKPKKTKAEERAEVEASKKRKKTKVETVTKTLKEKATAADGARATDQKRQDEVHRLGASMADDDRRVAGEALEVRMATRRVERAATQYVDTPPVDRDEVFDELKTAITHAQRIEKITIDGLRDGHHGDPTEFLAARRRVNETRAGDLANSMRAVREQWDRAEQGAEIGRTITHPRQPEEGADEPEAVRAG</sequence>
<dbReference type="RefSeq" id="WP_095584131.1">
    <property type="nucleotide sequence ID" value="NZ_JAJQQS010000032.1"/>
</dbReference>
<proteinExistence type="predicted"/>
<gene>
    <name evidence="2" type="ORF">CK936_30225</name>
</gene>
<feature type="region of interest" description="Disordered" evidence="1">
    <location>
        <begin position="436"/>
        <end position="463"/>
    </location>
</feature>
<feature type="region of interest" description="Disordered" evidence="1">
    <location>
        <begin position="1"/>
        <end position="44"/>
    </location>
</feature>
<evidence type="ECO:0000256" key="1">
    <source>
        <dbReference type="SAM" id="MobiDB-lite"/>
    </source>
</evidence>
<feature type="compositionally biased region" description="Basic and acidic residues" evidence="1">
    <location>
        <begin position="30"/>
        <end position="44"/>
    </location>
</feature>
<dbReference type="EMBL" id="NSJV01000569">
    <property type="protein sequence ID" value="PAU45292.1"/>
    <property type="molecule type" value="Genomic_DNA"/>
</dbReference>
<reference evidence="2 3" key="1">
    <citation type="submission" date="2017-08" db="EMBL/GenBank/DDBJ databases">
        <title>Genome sequence of Streptomyces albireticuli NRRL B-1670.</title>
        <authorList>
            <person name="Graham D.E."/>
            <person name="Mahan K.M."/>
            <person name="Klingeman D.M."/>
            <person name="Hettich R.L."/>
            <person name="Parry R.J."/>
            <person name="Spain J.C."/>
        </authorList>
    </citation>
    <scope>NUCLEOTIDE SEQUENCE [LARGE SCALE GENOMIC DNA]</scope>
    <source>
        <strain evidence="2 3">NRRL B-1670</strain>
    </source>
</reference>
<evidence type="ECO:0000313" key="2">
    <source>
        <dbReference type="EMBL" id="PAU45292.1"/>
    </source>
</evidence>
<evidence type="ECO:0008006" key="4">
    <source>
        <dbReference type="Google" id="ProtNLM"/>
    </source>
</evidence>
<name>A0A2A2D1S9_9ACTN</name>
<feature type="region of interest" description="Disordered" evidence="1">
    <location>
        <begin position="603"/>
        <end position="632"/>
    </location>
</feature>
<comment type="caution">
    <text evidence="2">The sequence shown here is derived from an EMBL/GenBank/DDBJ whole genome shotgun (WGS) entry which is preliminary data.</text>
</comment>
<organism evidence="2 3">
    <name type="scientific">Streptomyces albireticuli</name>
    <dbReference type="NCBI Taxonomy" id="1940"/>
    <lineage>
        <taxon>Bacteria</taxon>
        <taxon>Bacillati</taxon>
        <taxon>Actinomycetota</taxon>
        <taxon>Actinomycetes</taxon>
        <taxon>Kitasatosporales</taxon>
        <taxon>Streptomycetaceae</taxon>
        <taxon>Streptomyces</taxon>
    </lineage>
</organism>
<keyword evidence="3" id="KW-1185">Reference proteome</keyword>
<accession>A0A2A2D1S9</accession>
<protein>
    <recommendedName>
        <fullName evidence="4">Replication protein</fullName>
    </recommendedName>
</protein>
<dbReference type="Proteomes" id="UP000218944">
    <property type="component" value="Unassembled WGS sequence"/>
</dbReference>
<evidence type="ECO:0000313" key="3">
    <source>
        <dbReference type="Proteomes" id="UP000218944"/>
    </source>
</evidence>
<feature type="compositionally biased region" description="Acidic residues" evidence="1">
    <location>
        <begin position="1"/>
        <end position="17"/>
    </location>
</feature>
<dbReference type="AlphaFoldDB" id="A0A2A2D1S9"/>
<feature type="compositionally biased region" description="Basic and acidic residues" evidence="1">
    <location>
        <begin position="448"/>
        <end position="459"/>
    </location>
</feature>